<dbReference type="AlphaFoldDB" id="A0A316U081"/>
<evidence type="ECO:0000256" key="1">
    <source>
        <dbReference type="SAM" id="SignalP"/>
    </source>
</evidence>
<dbReference type="EMBL" id="KZ819335">
    <property type="protein sequence ID" value="PWN18630.1"/>
    <property type="molecule type" value="Genomic_DNA"/>
</dbReference>
<accession>A0A316U081</accession>
<evidence type="ECO:0000313" key="3">
    <source>
        <dbReference type="Proteomes" id="UP000245942"/>
    </source>
</evidence>
<protein>
    <submittedName>
        <fullName evidence="2">Uncharacterized protein</fullName>
    </submittedName>
</protein>
<evidence type="ECO:0000313" key="2">
    <source>
        <dbReference type="EMBL" id="PWN18630.1"/>
    </source>
</evidence>
<feature type="signal peptide" evidence="1">
    <location>
        <begin position="1"/>
        <end position="21"/>
    </location>
</feature>
<keyword evidence="3" id="KW-1185">Reference proteome</keyword>
<feature type="chain" id="PRO_5016288542" evidence="1">
    <location>
        <begin position="22"/>
        <end position="289"/>
    </location>
</feature>
<dbReference type="STRING" id="1684307.A0A316U081"/>
<dbReference type="Proteomes" id="UP000245942">
    <property type="component" value="Unassembled WGS sequence"/>
</dbReference>
<proteinExistence type="predicted"/>
<keyword evidence="1" id="KW-0732">Signal</keyword>
<gene>
    <name evidence="2" type="ORF">BCV69DRAFT_301111</name>
</gene>
<name>A0A316U081_9BASI</name>
<dbReference type="OrthoDB" id="2564904at2759"/>
<organism evidence="2 3">
    <name type="scientific">Pseudomicrostroma glucosiphilum</name>
    <dbReference type="NCBI Taxonomy" id="1684307"/>
    <lineage>
        <taxon>Eukaryota</taxon>
        <taxon>Fungi</taxon>
        <taxon>Dikarya</taxon>
        <taxon>Basidiomycota</taxon>
        <taxon>Ustilaginomycotina</taxon>
        <taxon>Exobasidiomycetes</taxon>
        <taxon>Microstromatales</taxon>
        <taxon>Microstromatales incertae sedis</taxon>
        <taxon>Pseudomicrostroma</taxon>
    </lineage>
</organism>
<sequence>MYSKIAVVAALVASTLQGAAAYTPSKPTYQVSSLPNHSESGQVGTNKCTKYGASSQSSMCQNVFINSIHDFCLWAPSSGSKTIGDEEAKVVSYCMKSGYGTRLIPDGTIKRAHFVKTANFLQVTGYGDFTSMHVQSGDEGGELDPHGATGEGNPVGGLVFTRSNPYKSGWTQLHEWSNFMSATEFSFRACFDVDYATEWCPHIYDVMGSQWNHPGNYGKGFSQCDAADGEWPGVYSGSTFYQGQAHTPAAQKAGKSSNCVSHATISTGKAIHTPYRRSIQSFDDMEDDE</sequence>
<dbReference type="RefSeq" id="XP_025345790.1">
    <property type="nucleotide sequence ID" value="XM_025494524.1"/>
</dbReference>
<dbReference type="GeneID" id="37016258"/>
<reference evidence="2 3" key="1">
    <citation type="journal article" date="2018" name="Mol. Biol. Evol.">
        <title>Broad Genomic Sampling Reveals a Smut Pathogenic Ancestry of the Fungal Clade Ustilaginomycotina.</title>
        <authorList>
            <person name="Kijpornyongpan T."/>
            <person name="Mondo S.J."/>
            <person name="Barry K."/>
            <person name="Sandor L."/>
            <person name="Lee J."/>
            <person name="Lipzen A."/>
            <person name="Pangilinan J."/>
            <person name="LaButti K."/>
            <person name="Hainaut M."/>
            <person name="Henrissat B."/>
            <person name="Grigoriev I.V."/>
            <person name="Spatafora J.W."/>
            <person name="Aime M.C."/>
        </authorList>
    </citation>
    <scope>NUCLEOTIDE SEQUENCE [LARGE SCALE GENOMIC DNA]</scope>
    <source>
        <strain evidence="2 3">MCA 4718</strain>
    </source>
</reference>